<dbReference type="RefSeq" id="XP_005819081.1">
    <property type="nucleotide sequence ID" value="XM_005819024.1"/>
</dbReference>
<keyword evidence="4" id="KW-1185">Reference proteome</keyword>
<sequence>MTELREGETYSLLAAPGALAPQTLLPDIDIEYFNNVHLSVPSSPSDHGDGTNIAAPRSTSRALSRSHTELRSLLRRGIRLKEEDFEVVGILRKKVEPDAAVPAGGDQTGGSGEISHVRLKVRIRPEEEEEVVVVVDEKEVVVEVEEEGKEEDEEEENPNVHCVMKTFSCIFPKR</sequence>
<dbReference type="HOGENOM" id="CLU_1542960_0_0_1"/>
<dbReference type="Proteomes" id="UP000011087">
    <property type="component" value="Unassembled WGS sequence"/>
</dbReference>
<dbReference type="KEGG" id="gtt:GUITHDRAFT_148852"/>
<feature type="region of interest" description="Disordered" evidence="1">
    <location>
        <begin position="41"/>
        <end position="64"/>
    </location>
</feature>
<evidence type="ECO:0000313" key="3">
    <source>
        <dbReference type="EnsemblProtists" id="EKX32101"/>
    </source>
</evidence>
<dbReference type="GeneID" id="17288826"/>
<protein>
    <submittedName>
        <fullName evidence="2 3">Uncharacterized protein</fullName>
    </submittedName>
</protein>
<dbReference type="EnsemblProtists" id="EKX32101">
    <property type="protein sequence ID" value="EKX32101"/>
    <property type="gene ID" value="GUITHDRAFT_148852"/>
</dbReference>
<evidence type="ECO:0000313" key="2">
    <source>
        <dbReference type="EMBL" id="EKX32101.1"/>
    </source>
</evidence>
<name>L1I768_GUITC</name>
<dbReference type="EMBL" id="JH993211">
    <property type="protein sequence ID" value="EKX32101.1"/>
    <property type="molecule type" value="Genomic_DNA"/>
</dbReference>
<proteinExistence type="predicted"/>
<evidence type="ECO:0000313" key="4">
    <source>
        <dbReference type="Proteomes" id="UP000011087"/>
    </source>
</evidence>
<reference evidence="4" key="2">
    <citation type="submission" date="2012-11" db="EMBL/GenBank/DDBJ databases">
        <authorList>
            <person name="Kuo A."/>
            <person name="Curtis B.A."/>
            <person name="Tanifuji G."/>
            <person name="Burki F."/>
            <person name="Gruber A."/>
            <person name="Irimia M."/>
            <person name="Maruyama S."/>
            <person name="Arias M.C."/>
            <person name="Ball S.G."/>
            <person name="Gile G.H."/>
            <person name="Hirakawa Y."/>
            <person name="Hopkins J.F."/>
            <person name="Rensing S.A."/>
            <person name="Schmutz J."/>
            <person name="Symeonidi A."/>
            <person name="Elias M."/>
            <person name="Eveleigh R.J."/>
            <person name="Herman E.K."/>
            <person name="Klute M.J."/>
            <person name="Nakayama T."/>
            <person name="Obornik M."/>
            <person name="Reyes-Prieto A."/>
            <person name="Armbrust E.V."/>
            <person name="Aves S.J."/>
            <person name="Beiko R.G."/>
            <person name="Coutinho P."/>
            <person name="Dacks J.B."/>
            <person name="Durnford D.G."/>
            <person name="Fast N.M."/>
            <person name="Green B.R."/>
            <person name="Grisdale C."/>
            <person name="Hempe F."/>
            <person name="Henrissat B."/>
            <person name="Hoppner M.P."/>
            <person name="Ishida K.-I."/>
            <person name="Kim E."/>
            <person name="Koreny L."/>
            <person name="Kroth P.G."/>
            <person name="Liu Y."/>
            <person name="Malik S.-B."/>
            <person name="Maier U.G."/>
            <person name="McRose D."/>
            <person name="Mock T."/>
            <person name="Neilson J.A."/>
            <person name="Onodera N.T."/>
            <person name="Poole A.M."/>
            <person name="Pritham E.J."/>
            <person name="Richards T.A."/>
            <person name="Rocap G."/>
            <person name="Roy S.W."/>
            <person name="Sarai C."/>
            <person name="Schaack S."/>
            <person name="Shirato S."/>
            <person name="Slamovits C.H."/>
            <person name="Spencer D.F."/>
            <person name="Suzuki S."/>
            <person name="Worden A.Z."/>
            <person name="Zauner S."/>
            <person name="Barry K."/>
            <person name="Bell C."/>
            <person name="Bharti A.K."/>
            <person name="Crow J.A."/>
            <person name="Grimwood J."/>
            <person name="Kramer R."/>
            <person name="Lindquist E."/>
            <person name="Lucas S."/>
            <person name="Salamov A."/>
            <person name="McFadden G.I."/>
            <person name="Lane C.E."/>
            <person name="Keeling P.J."/>
            <person name="Gray M.W."/>
            <person name="Grigoriev I.V."/>
            <person name="Archibald J.M."/>
        </authorList>
    </citation>
    <scope>NUCLEOTIDE SEQUENCE</scope>
    <source>
        <strain evidence="4">CCMP2712</strain>
    </source>
</reference>
<reference evidence="2 4" key="1">
    <citation type="journal article" date="2012" name="Nature">
        <title>Algal genomes reveal evolutionary mosaicism and the fate of nucleomorphs.</title>
        <authorList>
            <consortium name="DOE Joint Genome Institute"/>
            <person name="Curtis B.A."/>
            <person name="Tanifuji G."/>
            <person name="Burki F."/>
            <person name="Gruber A."/>
            <person name="Irimia M."/>
            <person name="Maruyama S."/>
            <person name="Arias M.C."/>
            <person name="Ball S.G."/>
            <person name="Gile G.H."/>
            <person name="Hirakawa Y."/>
            <person name="Hopkins J.F."/>
            <person name="Kuo A."/>
            <person name="Rensing S.A."/>
            <person name="Schmutz J."/>
            <person name="Symeonidi A."/>
            <person name="Elias M."/>
            <person name="Eveleigh R.J."/>
            <person name="Herman E.K."/>
            <person name="Klute M.J."/>
            <person name="Nakayama T."/>
            <person name="Obornik M."/>
            <person name="Reyes-Prieto A."/>
            <person name="Armbrust E.V."/>
            <person name="Aves S.J."/>
            <person name="Beiko R.G."/>
            <person name="Coutinho P."/>
            <person name="Dacks J.B."/>
            <person name="Durnford D.G."/>
            <person name="Fast N.M."/>
            <person name="Green B.R."/>
            <person name="Grisdale C.J."/>
            <person name="Hempel F."/>
            <person name="Henrissat B."/>
            <person name="Hoppner M.P."/>
            <person name="Ishida K."/>
            <person name="Kim E."/>
            <person name="Koreny L."/>
            <person name="Kroth P.G."/>
            <person name="Liu Y."/>
            <person name="Malik S.B."/>
            <person name="Maier U.G."/>
            <person name="McRose D."/>
            <person name="Mock T."/>
            <person name="Neilson J.A."/>
            <person name="Onodera N.T."/>
            <person name="Poole A.M."/>
            <person name="Pritham E.J."/>
            <person name="Richards T.A."/>
            <person name="Rocap G."/>
            <person name="Roy S.W."/>
            <person name="Sarai C."/>
            <person name="Schaack S."/>
            <person name="Shirato S."/>
            <person name="Slamovits C.H."/>
            <person name="Spencer D.F."/>
            <person name="Suzuki S."/>
            <person name="Worden A.Z."/>
            <person name="Zauner S."/>
            <person name="Barry K."/>
            <person name="Bell C."/>
            <person name="Bharti A.K."/>
            <person name="Crow J.A."/>
            <person name="Grimwood J."/>
            <person name="Kramer R."/>
            <person name="Lindquist E."/>
            <person name="Lucas S."/>
            <person name="Salamov A."/>
            <person name="McFadden G.I."/>
            <person name="Lane C.E."/>
            <person name="Keeling P.J."/>
            <person name="Gray M.W."/>
            <person name="Grigoriev I.V."/>
            <person name="Archibald J.M."/>
        </authorList>
    </citation>
    <scope>NUCLEOTIDE SEQUENCE</scope>
    <source>
        <strain evidence="2 4">CCMP2712</strain>
    </source>
</reference>
<gene>
    <name evidence="2" type="ORF">GUITHDRAFT_148852</name>
</gene>
<reference evidence="3" key="3">
    <citation type="submission" date="2016-03" db="UniProtKB">
        <authorList>
            <consortium name="EnsemblProtists"/>
        </authorList>
    </citation>
    <scope>IDENTIFICATION</scope>
</reference>
<accession>L1I768</accession>
<dbReference type="PaxDb" id="55529-EKX32101"/>
<dbReference type="AlphaFoldDB" id="L1I768"/>
<evidence type="ECO:0000256" key="1">
    <source>
        <dbReference type="SAM" id="MobiDB-lite"/>
    </source>
</evidence>
<organism evidence="2">
    <name type="scientific">Guillardia theta (strain CCMP2712)</name>
    <name type="common">Cryptophyte</name>
    <dbReference type="NCBI Taxonomy" id="905079"/>
    <lineage>
        <taxon>Eukaryota</taxon>
        <taxon>Cryptophyceae</taxon>
        <taxon>Pyrenomonadales</taxon>
        <taxon>Geminigeraceae</taxon>
        <taxon>Guillardia</taxon>
    </lineage>
</organism>